<name>A0AAN9BH53_9CAEN</name>
<evidence type="ECO:0000313" key="1">
    <source>
        <dbReference type="EMBL" id="KAK7105427.1"/>
    </source>
</evidence>
<gene>
    <name evidence="1" type="ORF">V1264_016807</name>
</gene>
<organism evidence="1 2">
    <name type="scientific">Littorina saxatilis</name>
    <dbReference type="NCBI Taxonomy" id="31220"/>
    <lineage>
        <taxon>Eukaryota</taxon>
        <taxon>Metazoa</taxon>
        <taxon>Spiralia</taxon>
        <taxon>Lophotrochozoa</taxon>
        <taxon>Mollusca</taxon>
        <taxon>Gastropoda</taxon>
        <taxon>Caenogastropoda</taxon>
        <taxon>Littorinimorpha</taxon>
        <taxon>Littorinoidea</taxon>
        <taxon>Littorinidae</taxon>
        <taxon>Littorina</taxon>
    </lineage>
</organism>
<accession>A0AAN9BH53</accession>
<dbReference type="AlphaFoldDB" id="A0AAN9BH53"/>
<keyword evidence="2" id="KW-1185">Reference proteome</keyword>
<evidence type="ECO:0000313" key="2">
    <source>
        <dbReference type="Proteomes" id="UP001374579"/>
    </source>
</evidence>
<dbReference type="EMBL" id="JBAMIC010000007">
    <property type="protein sequence ID" value="KAK7105427.1"/>
    <property type="molecule type" value="Genomic_DNA"/>
</dbReference>
<comment type="caution">
    <text evidence="1">The sequence shown here is derived from an EMBL/GenBank/DDBJ whole genome shotgun (WGS) entry which is preliminary data.</text>
</comment>
<protein>
    <submittedName>
        <fullName evidence="1">Uncharacterized protein</fullName>
    </submittedName>
</protein>
<dbReference type="Proteomes" id="UP001374579">
    <property type="component" value="Unassembled WGS sequence"/>
</dbReference>
<sequence>MRQAHTYTSMSKPSMITLLDLQILTTQNTFDRVGATNDPERRFGEYKQDEKYERHMMFYAMVDNQKKEENILLSCGGNGLKYNEQRQSNAPEEPGCVYGMKPISDLEHLMYAAKGICM</sequence>
<reference evidence="1 2" key="1">
    <citation type="submission" date="2024-02" db="EMBL/GenBank/DDBJ databases">
        <title>Chromosome-scale genome assembly of the rough periwinkle Littorina saxatilis.</title>
        <authorList>
            <person name="De Jode A."/>
            <person name="Faria R."/>
            <person name="Formenti G."/>
            <person name="Sims Y."/>
            <person name="Smith T.P."/>
            <person name="Tracey A."/>
            <person name="Wood J.M.D."/>
            <person name="Zagrodzka Z.B."/>
            <person name="Johannesson K."/>
            <person name="Butlin R.K."/>
            <person name="Leder E.H."/>
        </authorList>
    </citation>
    <scope>NUCLEOTIDE SEQUENCE [LARGE SCALE GENOMIC DNA]</scope>
    <source>
        <strain evidence="1">Snail1</strain>
        <tissue evidence="1">Muscle</tissue>
    </source>
</reference>
<proteinExistence type="predicted"/>